<evidence type="ECO:0000256" key="1">
    <source>
        <dbReference type="SAM" id="Phobius"/>
    </source>
</evidence>
<dbReference type="PANTHER" id="PTHR33709">
    <property type="entry name" value="OSJNBA0035M09.9 PROTEIN"/>
    <property type="match status" value="1"/>
</dbReference>
<keyword evidence="3" id="KW-1185">Reference proteome</keyword>
<comment type="caution">
    <text evidence="2">The sequence shown here is derived from an EMBL/GenBank/DDBJ whole genome shotgun (WGS) entry which is preliminary data.</text>
</comment>
<gene>
    <name evidence="2" type="ORF">M5K25_027100</name>
</gene>
<dbReference type="EMBL" id="JANQDX010000019">
    <property type="protein sequence ID" value="KAL0904936.1"/>
    <property type="molecule type" value="Genomic_DNA"/>
</dbReference>
<sequence>MGPNQRLEALLEGSNNNLDYQMVYKRVMLIIESSGSTRRIQRAQDCQILISLRHSNLLKPKAKPPENPEIPGLPTGGRGPMNDLSGAGVATSGRWLCATVPISVPFVVAPLLLLGTAVSLFILVVVGNALFLAALLLLSAFIIAVFFWNSLSFRRNLAVLLFVDRMPVSDLLSASDGQLVKITGVIPPVHLLNAVIFPWNLHMKRYVCWKLAYLERFTADFYITDAKSGMRALVKAGYDSKVIPLVGENLIVNTRKKNRMVSSTLKKWLEERSLPVEARLFHLKEGFIKEGTSLTVVGMLSKKNEIYMIVPPPDAISTSCLLQKLLLPVDFDGLILRFPSKT</sequence>
<reference evidence="2 3" key="1">
    <citation type="journal article" date="2024" name="Plant Biotechnol. J.">
        <title>Dendrobium thyrsiflorum genome and its molecular insights into genes involved in important horticultural traits.</title>
        <authorList>
            <person name="Chen B."/>
            <person name="Wang J.Y."/>
            <person name="Zheng P.J."/>
            <person name="Li K.L."/>
            <person name="Liang Y.M."/>
            <person name="Chen X.F."/>
            <person name="Zhang C."/>
            <person name="Zhao X."/>
            <person name="He X."/>
            <person name="Zhang G.Q."/>
            <person name="Liu Z.J."/>
            <person name="Xu Q."/>
        </authorList>
    </citation>
    <scope>NUCLEOTIDE SEQUENCE [LARGE SCALE GENOMIC DNA]</scope>
    <source>
        <strain evidence="2">GZMU011</strain>
    </source>
</reference>
<keyword evidence="1" id="KW-1133">Transmembrane helix</keyword>
<dbReference type="InterPro" id="IPR040339">
    <property type="entry name" value="At1g16860-like"/>
</dbReference>
<dbReference type="PANTHER" id="PTHR33709:SF20">
    <property type="entry name" value="OS04G0541900 PROTEIN"/>
    <property type="match status" value="1"/>
</dbReference>
<accession>A0ABD0TZ40</accession>
<organism evidence="2 3">
    <name type="scientific">Dendrobium thyrsiflorum</name>
    <name type="common">Pinecone-like raceme dendrobium</name>
    <name type="synonym">Orchid</name>
    <dbReference type="NCBI Taxonomy" id="117978"/>
    <lineage>
        <taxon>Eukaryota</taxon>
        <taxon>Viridiplantae</taxon>
        <taxon>Streptophyta</taxon>
        <taxon>Embryophyta</taxon>
        <taxon>Tracheophyta</taxon>
        <taxon>Spermatophyta</taxon>
        <taxon>Magnoliopsida</taxon>
        <taxon>Liliopsida</taxon>
        <taxon>Asparagales</taxon>
        <taxon>Orchidaceae</taxon>
        <taxon>Epidendroideae</taxon>
        <taxon>Malaxideae</taxon>
        <taxon>Dendrobiinae</taxon>
        <taxon>Dendrobium</taxon>
    </lineage>
</organism>
<feature type="transmembrane region" description="Helical" evidence="1">
    <location>
        <begin position="129"/>
        <end position="148"/>
    </location>
</feature>
<proteinExistence type="predicted"/>
<keyword evidence="1" id="KW-0812">Transmembrane</keyword>
<name>A0ABD0TZ40_DENTH</name>
<protein>
    <submittedName>
        <fullName evidence="2">Uncharacterized protein</fullName>
    </submittedName>
</protein>
<evidence type="ECO:0000313" key="2">
    <source>
        <dbReference type="EMBL" id="KAL0904936.1"/>
    </source>
</evidence>
<evidence type="ECO:0000313" key="3">
    <source>
        <dbReference type="Proteomes" id="UP001552299"/>
    </source>
</evidence>
<dbReference type="AlphaFoldDB" id="A0ABD0TZ40"/>
<feature type="transmembrane region" description="Helical" evidence="1">
    <location>
        <begin position="102"/>
        <end position="123"/>
    </location>
</feature>
<dbReference type="Proteomes" id="UP001552299">
    <property type="component" value="Unassembled WGS sequence"/>
</dbReference>
<keyword evidence="1" id="KW-0472">Membrane</keyword>